<dbReference type="EMBL" id="LBWB01000016">
    <property type="protein sequence ID" value="KKR00133.1"/>
    <property type="molecule type" value="Genomic_DNA"/>
</dbReference>
<proteinExistence type="predicted"/>
<dbReference type="AlphaFoldDB" id="A0A0G0MAD9"/>
<organism evidence="2 3">
    <name type="scientific">Candidatus Woesebacteria bacterium GW2011_GWB1_39_12</name>
    <dbReference type="NCBI Taxonomy" id="1618574"/>
    <lineage>
        <taxon>Bacteria</taxon>
        <taxon>Candidatus Woeseibacteriota</taxon>
    </lineage>
</organism>
<feature type="coiled-coil region" evidence="1">
    <location>
        <begin position="36"/>
        <end position="71"/>
    </location>
</feature>
<evidence type="ECO:0000256" key="1">
    <source>
        <dbReference type="SAM" id="Coils"/>
    </source>
</evidence>
<dbReference type="Proteomes" id="UP000033881">
    <property type="component" value="Unassembled WGS sequence"/>
</dbReference>
<keyword evidence="1" id="KW-0175">Coiled coil</keyword>
<name>A0A0G0MAD9_9BACT</name>
<comment type="caution">
    <text evidence="2">The sequence shown here is derived from an EMBL/GenBank/DDBJ whole genome shotgun (WGS) entry which is preliminary data.</text>
</comment>
<sequence length="75" mass="9178">MGFMDKHKALKVRNYKLRLISHKKYMKIYDLDGVDIDEVFRELESLEEKKKEVRKEEKEKAKERFDNYKLKLNGI</sequence>
<evidence type="ECO:0000313" key="3">
    <source>
        <dbReference type="Proteomes" id="UP000033881"/>
    </source>
</evidence>
<evidence type="ECO:0000313" key="2">
    <source>
        <dbReference type="EMBL" id="KKR00133.1"/>
    </source>
</evidence>
<reference evidence="2 3" key="1">
    <citation type="journal article" date="2015" name="Nature">
        <title>rRNA introns, odd ribosomes, and small enigmatic genomes across a large radiation of phyla.</title>
        <authorList>
            <person name="Brown C.T."/>
            <person name="Hug L.A."/>
            <person name="Thomas B.C."/>
            <person name="Sharon I."/>
            <person name="Castelle C.J."/>
            <person name="Singh A."/>
            <person name="Wilkins M.J."/>
            <person name="Williams K.H."/>
            <person name="Banfield J.F."/>
        </authorList>
    </citation>
    <scope>NUCLEOTIDE SEQUENCE [LARGE SCALE GENOMIC DNA]</scope>
</reference>
<protein>
    <submittedName>
        <fullName evidence="2">Uncharacterized protein</fullName>
    </submittedName>
</protein>
<accession>A0A0G0MAD9</accession>
<gene>
    <name evidence="2" type="ORF">UT24_C0016G0022</name>
</gene>
<dbReference type="STRING" id="1618574.UT24_C0016G0022"/>